<dbReference type="GO" id="GO:0005524">
    <property type="term" value="F:ATP binding"/>
    <property type="evidence" value="ECO:0007669"/>
    <property type="project" value="UniProtKB-KW"/>
</dbReference>
<dbReference type="PROSITE" id="PS00039">
    <property type="entry name" value="DEAD_ATP_HELICASE"/>
    <property type="match status" value="1"/>
</dbReference>
<feature type="short sequence motif" description="Q motif" evidence="8">
    <location>
        <begin position="37"/>
        <end position="65"/>
    </location>
</feature>
<keyword evidence="15" id="KW-1185">Reference proteome</keyword>
<dbReference type="GO" id="GO:0016787">
    <property type="term" value="F:hydrolase activity"/>
    <property type="evidence" value="ECO:0007669"/>
    <property type="project" value="UniProtKB-KW"/>
</dbReference>
<feature type="compositionally biased region" description="Low complexity" evidence="10">
    <location>
        <begin position="572"/>
        <end position="586"/>
    </location>
</feature>
<feature type="compositionally biased region" description="Low complexity" evidence="10">
    <location>
        <begin position="548"/>
        <end position="558"/>
    </location>
</feature>
<evidence type="ECO:0000259" key="12">
    <source>
        <dbReference type="PROSITE" id="PS51194"/>
    </source>
</evidence>
<dbReference type="InterPro" id="IPR050079">
    <property type="entry name" value="DEAD_box_RNA_helicase"/>
</dbReference>
<comment type="catalytic activity">
    <reaction evidence="7">
        <text>ATP + H2O = ADP + phosphate + H(+)</text>
        <dbReference type="Rhea" id="RHEA:13065"/>
        <dbReference type="ChEBI" id="CHEBI:15377"/>
        <dbReference type="ChEBI" id="CHEBI:15378"/>
        <dbReference type="ChEBI" id="CHEBI:30616"/>
        <dbReference type="ChEBI" id="CHEBI:43474"/>
        <dbReference type="ChEBI" id="CHEBI:456216"/>
        <dbReference type="EC" id="3.6.4.13"/>
    </reaction>
</comment>
<dbReference type="GO" id="GO:0005829">
    <property type="term" value="C:cytosol"/>
    <property type="evidence" value="ECO:0007669"/>
    <property type="project" value="TreeGrafter"/>
</dbReference>
<dbReference type="Proteomes" id="UP000274922">
    <property type="component" value="Unassembled WGS sequence"/>
</dbReference>
<dbReference type="Pfam" id="PF00270">
    <property type="entry name" value="DEAD"/>
    <property type="match status" value="1"/>
</dbReference>
<organism evidence="14 15">
    <name type="scientific">Caulochytrium protostelioides</name>
    <dbReference type="NCBI Taxonomy" id="1555241"/>
    <lineage>
        <taxon>Eukaryota</taxon>
        <taxon>Fungi</taxon>
        <taxon>Fungi incertae sedis</taxon>
        <taxon>Chytridiomycota</taxon>
        <taxon>Chytridiomycota incertae sedis</taxon>
        <taxon>Chytridiomycetes</taxon>
        <taxon>Caulochytriales</taxon>
        <taxon>Caulochytriaceae</taxon>
        <taxon>Caulochytrium</taxon>
    </lineage>
</organism>
<dbReference type="InterPro" id="IPR001650">
    <property type="entry name" value="Helicase_C-like"/>
</dbReference>
<feature type="compositionally biased region" description="Basic residues" evidence="10">
    <location>
        <begin position="500"/>
        <end position="515"/>
    </location>
</feature>
<dbReference type="GO" id="GO:0003723">
    <property type="term" value="F:RNA binding"/>
    <property type="evidence" value="ECO:0007669"/>
    <property type="project" value="UniProtKB-KW"/>
</dbReference>
<evidence type="ECO:0000256" key="5">
    <source>
        <dbReference type="ARBA" id="ARBA00022840"/>
    </source>
</evidence>
<keyword evidence="4 9" id="KW-0347">Helicase</keyword>
<dbReference type="PANTHER" id="PTHR47959:SF1">
    <property type="entry name" value="ATP-DEPENDENT RNA HELICASE DBPA"/>
    <property type="match status" value="1"/>
</dbReference>
<dbReference type="GO" id="GO:0003724">
    <property type="term" value="F:RNA helicase activity"/>
    <property type="evidence" value="ECO:0007669"/>
    <property type="project" value="UniProtKB-EC"/>
</dbReference>
<evidence type="ECO:0000256" key="8">
    <source>
        <dbReference type="PROSITE-ProRule" id="PRU00552"/>
    </source>
</evidence>
<feature type="region of interest" description="Disordered" evidence="10">
    <location>
        <begin position="1"/>
        <end position="37"/>
    </location>
</feature>
<evidence type="ECO:0000256" key="10">
    <source>
        <dbReference type="SAM" id="MobiDB-lite"/>
    </source>
</evidence>
<dbReference type="InterPro" id="IPR000629">
    <property type="entry name" value="RNA-helicase_DEAD-box_CS"/>
</dbReference>
<evidence type="ECO:0000256" key="6">
    <source>
        <dbReference type="ARBA" id="ARBA00022884"/>
    </source>
</evidence>
<dbReference type="InterPro" id="IPR014001">
    <property type="entry name" value="Helicase_ATP-bd"/>
</dbReference>
<dbReference type="EMBL" id="ML014114">
    <property type="protein sequence ID" value="RKP04075.1"/>
    <property type="molecule type" value="Genomic_DNA"/>
</dbReference>
<dbReference type="EC" id="3.6.4.13" evidence="1"/>
<dbReference type="SMART" id="SM00487">
    <property type="entry name" value="DEXDc"/>
    <property type="match status" value="1"/>
</dbReference>
<keyword evidence="2 9" id="KW-0547">Nucleotide-binding</keyword>
<feature type="compositionally biased region" description="Acidic residues" evidence="10">
    <location>
        <begin position="1"/>
        <end position="10"/>
    </location>
</feature>
<keyword evidence="3 9" id="KW-0378">Hydrolase</keyword>
<dbReference type="SUPFAM" id="SSF52540">
    <property type="entry name" value="P-loop containing nucleoside triphosphate hydrolases"/>
    <property type="match status" value="2"/>
</dbReference>
<evidence type="ECO:0000256" key="3">
    <source>
        <dbReference type="ARBA" id="ARBA00022801"/>
    </source>
</evidence>
<feature type="domain" description="Helicase C-terminal" evidence="12">
    <location>
        <begin position="253"/>
        <end position="416"/>
    </location>
</feature>
<dbReference type="PANTHER" id="PTHR47959">
    <property type="entry name" value="ATP-DEPENDENT RNA HELICASE RHLE-RELATED"/>
    <property type="match status" value="1"/>
</dbReference>
<keyword evidence="6" id="KW-0694">RNA-binding</keyword>
<reference evidence="15" key="1">
    <citation type="journal article" date="2018" name="Nat. Microbiol.">
        <title>Leveraging single-cell genomics to expand the fungal tree of life.</title>
        <authorList>
            <person name="Ahrendt S.R."/>
            <person name="Quandt C.A."/>
            <person name="Ciobanu D."/>
            <person name="Clum A."/>
            <person name="Salamov A."/>
            <person name="Andreopoulos B."/>
            <person name="Cheng J.F."/>
            <person name="Woyke T."/>
            <person name="Pelin A."/>
            <person name="Henrissat B."/>
            <person name="Reynolds N.K."/>
            <person name="Benny G.L."/>
            <person name="Smith M.E."/>
            <person name="James T.Y."/>
            <person name="Grigoriev I.V."/>
        </authorList>
    </citation>
    <scope>NUCLEOTIDE SEQUENCE [LARGE SCALE GENOMIC DNA]</scope>
    <source>
        <strain evidence="15">ATCC 52028</strain>
    </source>
</reference>
<dbReference type="PROSITE" id="PS51195">
    <property type="entry name" value="Q_MOTIF"/>
    <property type="match status" value="1"/>
</dbReference>
<evidence type="ECO:0000256" key="4">
    <source>
        <dbReference type="ARBA" id="ARBA00022806"/>
    </source>
</evidence>
<keyword evidence="5 9" id="KW-0067">ATP-binding</keyword>
<protein>
    <recommendedName>
        <fullName evidence="1">RNA helicase</fullName>
        <ecNumber evidence="1">3.6.4.13</ecNumber>
    </recommendedName>
</protein>
<gene>
    <name evidence="14" type="ORF">CXG81DRAFT_8765</name>
</gene>
<evidence type="ECO:0000256" key="9">
    <source>
        <dbReference type="RuleBase" id="RU000492"/>
    </source>
</evidence>
<dbReference type="OrthoDB" id="10259843at2759"/>
<dbReference type="PROSITE" id="PS51192">
    <property type="entry name" value="HELICASE_ATP_BIND_1"/>
    <property type="match status" value="1"/>
</dbReference>
<dbReference type="Gene3D" id="3.40.50.300">
    <property type="entry name" value="P-loop containing nucleotide triphosphate hydrolases"/>
    <property type="match status" value="2"/>
</dbReference>
<dbReference type="CDD" id="cd18787">
    <property type="entry name" value="SF2_C_DEAD"/>
    <property type="match status" value="1"/>
</dbReference>
<evidence type="ECO:0000256" key="1">
    <source>
        <dbReference type="ARBA" id="ARBA00012552"/>
    </source>
</evidence>
<name>A0A4P9XES9_9FUNG</name>
<dbReference type="Pfam" id="PF00271">
    <property type="entry name" value="Helicase_C"/>
    <property type="match status" value="1"/>
</dbReference>
<evidence type="ECO:0000313" key="15">
    <source>
        <dbReference type="Proteomes" id="UP000274922"/>
    </source>
</evidence>
<dbReference type="InterPro" id="IPR027417">
    <property type="entry name" value="P-loop_NTPase"/>
</dbReference>
<dbReference type="AlphaFoldDB" id="A0A4P9XES9"/>
<comment type="similarity">
    <text evidence="9">Belongs to the DEAD box helicase family.</text>
</comment>
<dbReference type="InterPro" id="IPR014014">
    <property type="entry name" value="RNA_helicase_DEAD_Q_motif"/>
</dbReference>
<sequence>MRDELEESPEDVLRQKKAAAYFAPEPTQPEKEDGDDETFAGMNLSRPIMKGLTTLGFIKPTPIQCRAIPLGMAGKDLCGAAVTGSGKTAAFLIPILERLLYRPKNSAVIRVLILVPTRELGVQVHSVAERLAQYTDITATLCVGGLSNKAQEAELRRRPDMVIATPGRLIDHVLNTHSFSLSDIEILIMDEADRMLEAGFTDELNQIVQMCPKSRQTMLFSATMTDNVDELIRLSLNKPIRLFVDAPTDMAGRLKQEFIRVRQGRGDQKPAILVSLCTRTFTQRTIIFFRQKWAAHRMKVIFGLLGLKAAELHGNLTQLQRLEALEEFRDSRVDFLMATDLAARGIDIAGIQTVINYELPASYEQYLHRCGRTARAGASGCAVSLVEESDRQILKMALKNATSDIKNRVVAPEVIVKIKKRLDGLTEAIEAIFEEEKADKALRQASMEVLKAENIIEHKDEILSRPKREWFQSEKDKENARLIADKTKAAMNETVAAPKKQPKQQKLNRRQRRRKEAMIEDKKIMSKVNSDIRAAKRSTKGQRLTQFAAPKDPAAAAKKPGKGGKVGGAKGGPKSRARGSASSAFATEKRLR</sequence>
<evidence type="ECO:0000256" key="2">
    <source>
        <dbReference type="ARBA" id="ARBA00022741"/>
    </source>
</evidence>
<accession>A0A4P9XES9</accession>
<dbReference type="SMART" id="SM00490">
    <property type="entry name" value="HELICc"/>
    <property type="match status" value="1"/>
</dbReference>
<feature type="region of interest" description="Disordered" evidence="10">
    <location>
        <begin position="493"/>
        <end position="516"/>
    </location>
</feature>
<dbReference type="InterPro" id="IPR011545">
    <property type="entry name" value="DEAD/DEAH_box_helicase_dom"/>
</dbReference>
<evidence type="ECO:0000313" key="14">
    <source>
        <dbReference type="EMBL" id="RKP04075.1"/>
    </source>
</evidence>
<evidence type="ECO:0000259" key="11">
    <source>
        <dbReference type="PROSITE" id="PS51192"/>
    </source>
</evidence>
<dbReference type="CDD" id="cd17947">
    <property type="entry name" value="DEADc_DDX27"/>
    <property type="match status" value="1"/>
</dbReference>
<proteinExistence type="inferred from homology"/>
<evidence type="ECO:0000259" key="13">
    <source>
        <dbReference type="PROSITE" id="PS51195"/>
    </source>
</evidence>
<dbReference type="STRING" id="1555241.A0A4P9XES9"/>
<feature type="domain" description="Helicase ATP-binding" evidence="11">
    <location>
        <begin position="68"/>
        <end position="242"/>
    </location>
</feature>
<dbReference type="PROSITE" id="PS51194">
    <property type="entry name" value="HELICASE_CTER"/>
    <property type="match status" value="1"/>
</dbReference>
<feature type="domain" description="DEAD-box RNA helicase Q" evidence="13">
    <location>
        <begin position="37"/>
        <end position="65"/>
    </location>
</feature>
<evidence type="ECO:0000256" key="7">
    <source>
        <dbReference type="ARBA" id="ARBA00047984"/>
    </source>
</evidence>
<feature type="region of interest" description="Disordered" evidence="10">
    <location>
        <begin position="528"/>
        <end position="592"/>
    </location>
</feature>